<dbReference type="CDD" id="cd07721">
    <property type="entry name" value="yflN-like_MBL-fold"/>
    <property type="match status" value="1"/>
</dbReference>
<dbReference type="SMART" id="SM00849">
    <property type="entry name" value="Lactamase_B"/>
    <property type="match status" value="1"/>
</dbReference>
<dbReference type="InterPro" id="IPR050855">
    <property type="entry name" value="NDM-1-like"/>
</dbReference>
<sequence length="281" mass="31556">MNEDMHYSDDHKYIPMTSIDSGLGQAVLKDLYCYTVQIVNVCFVGDPEKNNEWILIDAGMPKSANKIILEAENRFGSRPPKMIILTHGHFDHVGAIVDLVNYWNVPVYAHESELPYLKGQKSYPEPDPTVEGGLIAKMSFILPHDPINLGQHVQPLPANNQIPEMPEWSWIHTPGHTPGHISLFRNKDQTLIAGDAFITVKQDSLFNVLVQNLKISGPPRYLTMDWQKAWKSVEKLQALKPNVAITGHGRPVQGVTLEKGLTTLATNFDQLAIPDYGRYLN</sequence>
<dbReference type="PANTHER" id="PTHR42951">
    <property type="entry name" value="METALLO-BETA-LACTAMASE DOMAIN-CONTAINING"/>
    <property type="match status" value="1"/>
</dbReference>
<comment type="caution">
    <text evidence="2">The sequence shown here is derived from an EMBL/GenBank/DDBJ whole genome shotgun (WGS) entry which is preliminary data.</text>
</comment>
<evidence type="ECO:0000313" key="3">
    <source>
        <dbReference type="Proteomes" id="UP000440978"/>
    </source>
</evidence>
<keyword evidence="3" id="KW-1185">Reference proteome</keyword>
<gene>
    <name evidence="2" type="ORF">GMB86_12915</name>
</gene>
<dbReference type="RefSeq" id="WP_155220580.1">
    <property type="nucleotide sequence ID" value="NZ_WNHB01000022.1"/>
</dbReference>
<dbReference type="Pfam" id="PF00753">
    <property type="entry name" value="Lactamase_B"/>
    <property type="match status" value="1"/>
</dbReference>
<name>A0A6N8CTB7_9BACI</name>
<evidence type="ECO:0000313" key="2">
    <source>
        <dbReference type="EMBL" id="MTT32908.1"/>
    </source>
</evidence>
<dbReference type="InterPro" id="IPR001279">
    <property type="entry name" value="Metallo-B-lactamas"/>
</dbReference>
<dbReference type="EMBL" id="WNHB01000022">
    <property type="protein sequence ID" value="MTT32908.1"/>
    <property type="molecule type" value="Genomic_DNA"/>
</dbReference>
<keyword evidence="2" id="KW-0378">Hydrolase</keyword>
<proteinExistence type="predicted"/>
<feature type="domain" description="Metallo-beta-lactamase" evidence="1">
    <location>
        <begin position="38"/>
        <end position="248"/>
    </location>
</feature>
<dbReference type="InterPro" id="IPR036866">
    <property type="entry name" value="RibonucZ/Hydroxyglut_hydro"/>
</dbReference>
<dbReference type="OrthoDB" id="9802248at2"/>
<dbReference type="Proteomes" id="UP000440978">
    <property type="component" value="Unassembled WGS sequence"/>
</dbReference>
<accession>A0A6N8CTB7</accession>
<evidence type="ECO:0000259" key="1">
    <source>
        <dbReference type="SMART" id="SM00849"/>
    </source>
</evidence>
<dbReference type="SUPFAM" id="SSF56281">
    <property type="entry name" value="Metallo-hydrolase/oxidoreductase"/>
    <property type="match status" value="1"/>
</dbReference>
<dbReference type="GO" id="GO:0016787">
    <property type="term" value="F:hydrolase activity"/>
    <property type="evidence" value="ECO:0007669"/>
    <property type="project" value="UniProtKB-KW"/>
</dbReference>
<protein>
    <submittedName>
        <fullName evidence="2">MBL fold metallo-hydrolase</fullName>
    </submittedName>
</protein>
<reference evidence="2 3" key="1">
    <citation type="submission" date="2019-11" db="EMBL/GenBank/DDBJ databases">
        <title>Terrilactibacillus tamarindus sp. nov. BCM23-1 isolated from bark of Tamarindus indica.</title>
        <authorList>
            <person name="Kingkaew E."/>
            <person name="Tanasupawat S."/>
        </authorList>
    </citation>
    <scope>NUCLEOTIDE SEQUENCE [LARGE SCALE GENOMIC DNA]</scope>
    <source>
        <strain evidence="2 3">BCM23-1</strain>
    </source>
</reference>
<dbReference type="PANTHER" id="PTHR42951:SF17">
    <property type="entry name" value="METALLO-BETA-LACTAMASE DOMAIN-CONTAINING PROTEIN"/>
    <property type="match status" value="1"/>
</dbReference>
<dbReference type="Gene3D" id="3.60.15.10">
    <property type="entry name" value="Ribonuclease Z/Hydroxyacylglutathione hydrolase-like"/>
    <property type="match status" value="1"/>
</dbReference>
<dbReference type="AlphaFoldDB" id="A0A6N8CTB7"/>
<organism evidence="2 3">
    <name type="scientific">Terrilactibacillus tamarindi</name>
    <dbReference type="NCBI Taxonomy" id="2599694"/>
    <lineage>
        <taxon>Bacteria</taxon>
        <taxon>Bacillati</taxon>
        <taxon>Bacillota</taxon>
        <taxon>Bacilli</taxon>
        <taxon>Bacillales</taxon>
        <taxon>Bacillaceae</taxon>
        <taxon>Terrilactibacillus</taxon>
    </lineage>
</organism>